<evidence type="ECO:0008006" key="4">
    <source>
        <dbReference type="Google" id="ProtNLM"/>
    </source>
</evidence>
<dbReference type="Proteomes" id="UP000886842">
    <property type="component" value="Unassembled WGS sequence"/>
</dbReference>
<sequence>MSLSHPSRRHVLQLAAGGGAALSLGAVPATASAARPQVTPTTYGPAILTAAMRGATRVGSKVYQTTRFLVDGEHLRIVEADLDTGEVTWFDDLDVPGSASGAGGLMMASDGAHAYVGMAGNPTIFRLDPQTHDFEAWAEAGPSGAWWYDMAISGDWLYLSSYPDCTVRRVHLSTKEVQTYGVVSESMYANSLAVADEHVYGGANAPGGIREWALESTDTEGRDITDHLGEDRTIPIKMAICDGLLYVGTGKFVVSFDPSDGSQQVARPLLDEKDRYVDYLCVTEDATVYAIARTSGNIYRCDADELVKVGQALEDDGQNNFLGEYEPGVLCGTGDSGRFWTMVLGQEPEVHDIVEVAGYPDRAQDLIRHSNGTIWIAGHGATAVHDLTAETSVRVENFGEIKALQEVGGGVVYGAVYPGCTITRFDPETVEHTDVAVLEGQYRPSLMEWDQRRNQLVVVSGPHVGANQGAVSFVDLSDHSVEVRTDYLPDQSVRGLHVVDDIAYVAGDTYGEAADPVREGPAQIAAIDLRTRELLWRAAPREDVASYERIIWREGQLYLMTRRPNGDLSRYDPETEETTLVGQLGGYGGMGITGRRLMTWVHWELEISHITTADEIRPLYSEVTNGWYNNPRFAFDPDRDGTWGMYGLDLAWFPFRA</sequence>
<dbReference type="EMBL" id="DVLP01000274">
    <property type="protein sequence ID" value="HIT75737.1"/>
    <property type="molecule type" value="Genomic_DNA"/>
</dbReference>
<feature type="chain" id="PRO_5039198642" description="PQQ-binding-like beta-propeller repeat protein" evidence="1">
    <location>
        <begin position="34"/>
        <end position="657"/>
    </location>
</feature>
<dbReference type="Gene3D" id="2.130.10.10">
    <property type="entry name" value="YVTN repeat-like/Quinoprotein amine dehydrogenase"/>
    <property type="match status" value="1"/>
</dbReference>
<evidence type="ECO:0000313" key="2">
    <source>
        <dbReference type="EMBL" id="HIT75737.1"/>
    </source>
</evidence>
<reference evidence="2" key="2">
    <citation type="journal article" date="2021" name="PeerJ">
        <title>Extensive microbial diversity within the chicken gut microbiome revealed by metagenomics and culture.</title>
        <authorList>
            <person name="Gilroy R."/>
            <person name="Ravi A."/>
            <person name="Getino M."/>
            <person name="Pursley I."/>
            <person name="Horton D.L."/>
            <person name="Alikhan N.F."/>
            <person name="Baker D."/>
            <person name="Gharbi K."/>
            <person name="Hall N."/>
            <person name="Watson M."/>
            <person name="Adriaenssens E.M."/>
            <person name="Foster-Nyarko E."/>
            <person name="Jarju S."/>
            <person name="Secka A."/>
            <person name="Antonio M."/>
            <person name="Oren A."/>
            <person name="Chaudhuri R.R."/>
            <person name="La Ragione R."/>
            <person name="Hildebrand F."/>
            <person name="Pallen M.J."/>
        </authorList>
    </citation>
    <scope>NUCLEOTIDE SEQUENCE</scope>
    <source>
        <strain evidence="2">ChiGjej1B1-24693</strain>
    </source>
</reference>
<gene>
    <name evidence="2" type="ORF">IAA98_09145</name>
</gene>
<feature type="signal peptide" evidence="1">
    <location>
        <begin position="1"/>
        <end position="33"/>
    </location>
</feature>
<dbReference type="AlphaFoldDB" id="A0A9D1KNF6"/>
<proteinExistence type="predicted"/>
<dbReference type="PROSITE" id="PS51318">
    <property type="entry name" value="TAT"/>
    <property type="match status" value="1"/>
</dbReference>
<protein>
    <recommendedName>
        <fullName evidence="4">PQQ-binding-like beta-propeller repeat protein</fullName>
    </recommendedName>
</protein>
<dbReference type="InterPro" id="IPR006311">
    <property type="entry name" value="TAT_signal"/>
</dbReference>
<evidence type="ECO:0000313" key="3">
    <source>
        <dbReference type="Proteomes" id="UP000886842"/>
    </source>
</evidence>
<dbReference type="SUPFAM" id="SSF75011">
    <property type="entry name" value="3-carboxy-cis,cis-mucoante lactonizing enzyme"/>
    <property type="match status" value="1"/>
</dbReference>
<comment type="caution">
    <text evidence="2">The sequence shown here is derived from an EMBL/GenBank/DDBJ whole genome shotgun (WGS) entry which is preliminary data.</text>
</comment>
<evidence type="ECO:0000256" key="1">
    <source>
        <dbReference type="SAM" id="SignalP"/>
    </source>
</evidence>
<organism evidence="2 3">
    <name type="scientific">Candidatus Avipropionibacterium avicola</name>
    <dbReference type="NCBI Taxonomy" id="2840701"/>
    <lineage>
        <taxon>Bacteria</taxon>
        <taxon>Bacillati</taxon>
        <taxon>Actinomycetota</taxon>
        <taxon>Actinomycetes</taxon>
        <taxon>Propionibacteriales</taxon>
        <taxon>Propionibacteriaceae</taxon>
        <taxon>Propionibacteriaceae incertae sedis</taxon>
        <taxon>Candidatus Avipropionibacterium</taxon>
    </lineage>
</organism>
<dbReference type="InterPro" id="IPR015943">
    <property type="entry name" value="WD40/YVTN_repeat-like_dom_sf"/>
</dbReference>
<reference evidence="2" key="1">
    <citation type="submission" date="2020-10" db="EMBL/GenBank/DDBJ databases">
        <authorList>
            <person name="Gilroy R."/>
        </authorList>
    </citation>
    <scope>NUCLEOTIDE SEQUENCE</scope>
    <source>
        <strain evidence="2">ChiGjej1B1-24693</strain>
    </source>
</reference>
<keyword evidence="1" id="KW-0732">Signal</keyword>
<name>A0A9D1KNF6_9ACTN</name>
<accession>A0A9D1KNF6</accession>
<dbReference type="SUPFAM" id="SSF101898">
    <property type="entry name" value="NHL repeat"/>
    <property type="match status" value="1"/>
</dbReference>